<dbReference type="Proteomes" id="UP000431092">
    <property type="component" value="Unassembled WGS sequence"/>
</dbReference>
<dbReference type="Pfam" id="PF13391">
    <property type="entry name" value="HNH_2"/>
    <property type="match status" value="1"/>
</dbReference>
<reference evidence="3 4" key="1">
    <citation type="submission" date="2019-11" db="EMBL/GenBank/DDBJ databases">
        <title>Whole genome sequencing identifies a novel species of the genus Arsenicicoccus isolated from human blood.</title>
        <authorList>
            <person name="Jeong J.H."/>
            <person name="Kweon O.J."/>
            <person name="Kim H.R."/>
            <person name="Kim T.-H."/>
            <person name="Ha S.-M."/>
            <person name="Lee M.-K."/>
        </authorList>
    </citation>
    <scope>NUCLEOTIDE SEQUENCE [LARGE SCALE GENOMIC DNA]</scope>
    <source>
        <strain evidence="3 4">MKL-02</strain>
    </source>
</reference>
<dbReference type="AlphaFoldDB" id="A0A6I3IBW5"/>
<accession>A0A6I3IBW5</accession>
<evidence type="ECO:0000313" key="3">
    <source>
        <dbReference type="EMBL" id="MTB71372.1"/>
    </source>
</evidence>
<name>A0A6I3IBW5_9MICO</name>
<dbReference type="InterPro" id="IPR003615">
    <property type="entry name" value="HNH_nuc"/>
</dbReference>
<gene>
    <name evidence="3" type="ORF">GGG17_05190</name>
</gene>
<dbReference type="EMBL" id="WLVL01000019">
    <property type="protein sequence ID" value="MTB71372.1"/>
    <property type="molecule type" value="Genomic_DNA"/>
</dbReference>
<feature type="region of interest" description="Disordered" evidence="1">
    <location>
        <begin position="109"/>
        <end position="130"/>
    </location>
</feature>
<sequence length="275" mass="30441">MRTSARRSGRCSVAREYGRDYPERREMATLSDLLGIPHFTASNGGTVRKDFLLAVAERLGVPGAEFMSKRDLIRATWEAAQRSPMPDSKFSPGDTVTNEVLRDIHDGVARHGVPGEAPPAPPAPSSLLPEDDDLPEFDPTVLGDERTRRLIETAQREAQDQFRSAILDAYGGRCAITGFDEVATLQAAHIAPYRGRSYNHLQNGICLRADVHVLFDRGAIAVHESSLEVLVKPHLWASSYADVLRDRTLMGPLRQRDRPSVPALRGHRLWAGFVD</sequence>
<evidence type="ECO:0000256" key="1">
    <source>
        <dbReference type="SAM" id="MobiDB-lite"/>
    </source>
</evidence>
<protein>
    <recommendedName>
        <fullName evidence="2">HNH nuclease domain-containing protein</fullName>
    </recommendedName>
</protein>
<evidence type="ECO:0000259" key="2">
    <source>
        <dbReference type="Pfam" id="PF13391"/>
    </source>
</evidence>
<organism evidence="3 4">
    <name type="scientific">Arsenicicoccus cauae</name>
    <dbReference type="NCBI Taxonomy" id="2663847"/>
    <lineage>
        <taxon>Bacteria</taxon>
        <taxon>Bacillati</taxon>
        <taxon>Actinomycetota</taxon>
        <taxon>Actinomycetes</taxon>
        <taxon>Micrococcales</taxon>
        <taxon>Intrasporangiaceae</taxon>
        <taxon>Arsenicicoccus</taxon>
    </lineage>
</organism>
<evidence type="ECO:0000313" key="4">
    <source>
        <dbReference type="Proteomes" id="UP000431092"/>
    </source>
</evidence>
<feature type="domain" description="HNH nuclease" evidence="2">
    <location>
        <begin position="174"/>
        <end position="222"/>
    </location>
</feature>
<keyword evidence="4" id="KW-1185">Reference proteome</keyword>
<proteinExistence type="predicted"/>
<comment type="caution">
    <text evidence="3">The sequence shown here is derived from an EMBL/GenBank/DDBJ whole genome shotgun (WGS) entry which is preliminary data.</text>
</comment>